<reference evidence="2" key="1">
    <citation type="submission" date="2021-01" db="EMBL/GenBank/DDBJ databases">
        <authorList>
            <consortium name="Genoscope - CEA"/>
            <person name="William W."/>
        </authorList>
    </citation>
    <scope>NUCLEOTIDE SEQUENCE</scope>
</reference>
<evidence type="ECO:0000313" key="2">
    <source>
        <dbReference type="EMBL" id="CAD8129335.1"/>
    </source>
</evidence>
<evidence type="ECO:0008006" key="4">
    <source>
        <dbReference type="Google" id="ProtNLM"/>
    </source>
</evidence>
<evidence type="ECO:0000256" key="1">
    <source>
        <dbReference type="SAM" id="Phobius"/>
    </source>
</evidence>
<dbReference type="EMBL" id="CAJJDN010000217">
    <property type="protein sequence ID" value="CAD8129335.1"/>
    <property type="molecule type" value="Genomic_DNA"/>
</dbReference>
<evidence type="ECO:0000313" key="3">
    <source>
        <dbReference type="Proteomes" id="UP000692954"/>
    </source>
</evidence>
<dbReference type="AlphaFoldDB" id="A0A8S1RQZ8"/>
<protein>
    <recommendedName>
        <fullName evidence="4">Transmembrane protein</fullName>
    </recommendedName>
</protein>
<accession>A0A8S1RQZ8</accession>
<keyword evidence="3" id="KW-1185">Reference proteome</keyword>
<organism evidence="2 3">
    <name type="scientific">Paramecium sonneborni</name>
    <dbReference type="NCBI Taxonomy" id="65129"/>
    <lineage>
        <taxon>Eukaryota</taxon>
        <taxon>Sar</taxon>
        <taxon>Alveolata</taxon>
        <taxon>Ciliophora</taxon>
        <taxon>Intramacronucleata</taxon>
        <taxon>Oligohymenophorea</taxon>
        <taxon>Peniculida</taxon>
        <taxon>Parameciidae</taxon>
        <taxon>Paramecium</taxon>
    </lineage>
</organism>
<keyword evidence="1" id="KW-0812">Transmembrane</keyword>
<dbReference type="Proteomes" id="UP000692954">
    <property type="component" value="Unassembled WGS sequence"/>
</dbReference>
<keyword evidence="1" id="KW-1133">Transmembrane helix</keyword>
<sequence>MFPLIILQYKRFFPFTINNLMLKVCKLILFYFISFYKNNKISREQLSKFSQILLFLQRFKHQITEQTRIFQVLFKKICNEWIKHQTIKSDQLFSLL</sequence>
<comment type="caution">
    <text evidence="2">The sequence shown here is derived from an EMBL/GenBank/DDBJ whole genome shotgun (WGS) entry which is preliminary data.</text>
</comment>
<gene>
    <name evidence="2" type="ORF">PSON_ATCC_30995.1.T2170004</name>
</gene>
<feature type="transmembrane region" description="Helical" evidence="1">
    <location>
        <begin position="12"/>
        <end position="33"/>
    </location>
</feature>
<keyword evidence="1" id="KW-0472">Membrane</keyword>
<name>A0A8S1RQZ8_9CILI</name>
<proteinExistence type="predicted"/>